<comment type="caution">
    <text evidence="2">The sequence shown here is derived from an EMBL/GenBank/DDBJ whole genome shotgun (WGS) entry which is preliminary data.</text>
</comment>
<gene>
    <name evidence="2" type="ORF">J3U88_19135</name>
</gene>
<protein>
    <submittedName>
        <fullName evidence="2">Enoyl-CoA hydratase/isomerase family protein</fullName>
    </submittedName>
</protein>
<dbReference type="PANTHER" id="PTHR42964">
    <property type="entry name" value="ENOYL-COA HYDRATASE"/>
    <property type="match status" value="1"/>
</dbReference>
<dbReference type="EMBL" id="JAFREP010000018">
    <property type="protein sequence ID" value="MBO1320600.1"/>
    <property type="molecule type" value="Genomic_DNA"/>
</dbReference>
<comment type="similarity">
    <text evidence="1">Belongs to the enoyl-CoA hydratase/isomerase family.</text>
</comment>
<dbReference type="GO" id="GO:0003824">
    <property type="term" value="F:catalytic activity"/>
    <property type="evidence" value="ECO:0007669"/>
    <property type="project" value="UniProtKB-ARBA"/>
</dbReference>
<dbReference type="Pfam" id="PF00378">
    <property type="entry name" value="ECH_1"/>
    <property type="match status" value="1"/>
</dbReference>
<evidence type="ECO:0000313" key="2">
    <source>
        <dbReference type="EMBL" id="MBO1320600.1"/>
    </source>
</evidence>
<sequence length="269" mass="29190">MEVGQCDHLLLQRDRAFLSVVFDRPQVRNAMNLEMVHELERVMKAVAASDEIRAVILRGAHGHFCAGGDVKDMVQAQERQQQDPQSDPFYALNRAFGRLLCLVDALPQTVICVLEGSVLGGGFGLACVSDVAICLANAKFGLPETGLGIPPAQIAPFVVRRIGLTQARYLALVGPWFQGDEALRLGLVHRVATDADGLKKELDQVLTALASRGPKANAVTKQLMHRVGSKPINDLLDDAAHAFSEAIRGPEGREGTLAFAQKRKPKWAL</sequence>
<dbReference type="PANTHER" id="PTHR42964:SF1">
    <property type="entry name" value="POLYKETIDE BIOSYNTHESIS ENOYL-COA HYDRATASE PKSH-RELATED"/>
    <property type="match status" value="1"/>
</dbReference>
<name>A0A8J7QHW5_9BACT</name>
<accession>A0A8J7QHW5</accession>
<organism evidence="2 3">
    <name type="scientific">Acanthopleuribacter pedis</name>
    <dbReference type="NCBI Taxonomy" id="442870"/>
    <lineage>
        <taxon>Bacteria</taxon>
        <taxon>Pseudomonadati</taxon>
        <taxon>Acidobacteriota</taxon>
        <taxon>Holophagae</taxon>
        <taxon>Acanthopleuribacterales</taxon>
        <taxon>Acanthopleuribacteraceae</taxon>
        <taxon>Acanthopleuribacter</taxon>
    </lineage>
</organism>
<evidence type="ECO:0000256" key="1">
    <source>
        <dbReference type="ARBA" id="ARBA00005254"/>
    </source>
</evidence>
<dbReference type="InterPro" id="IPR051683">
    <property type="entry name" value="Enoyl-CoA_Hydratase/Isomerase"/>
</dbReference>
<dbReference type="CDD" id="cd06558">
    <property type="entry name" value="crotonase-like"/>
    <property type="match status" value="1"/>
</dbReference>
<dbReference type="Gene3D" id="1.10.12.10">
    <property type="entry name" value="Lyase 2-enoyl-coa Hydratase, Chain A, domain 2"/>
    <property type="match status" value="1"/>
</dbReference>
<dbReference type="RefSeq" id="WP_207860554.1">
    <property type="nucleotide sequence ID" value="NZ_JAFREP010000018.1"/>
</dbReference>
<reference evidence="2" key="1">
    <citation type="submission" date="2021-03" db="EMBL/GenBank/DDBJ databases">
        <authorList>
            <person name="Wang G."/>
        </authorList>
    </citation>
    <scope>NUCLEOTIDE SEQUENCE</scope>
    <source>
        <strain evidence="2">KCTC 12899</strain>
    </source>
</reference>
<keyword evidence="3" id="KW-1185">Reference proteome</keyword>
<dbReference type="Gene3D" id="3.90.226.10">
    <property type="entry name" value="2-enoyl-CoA Hydratase, Chain A, domain 1"/>
    <property type="match status" value="1"/>
</dbReference>
<dbReference type="InterPro" id="IPR014748">
    <property type="entry name" value="Enoyl-CoA_hydra_C"/>
</dbReference>
<proteinExistence type="inferred from homology"/>
<dbReference type="InterPro" id="IPR001753">
    <property type="entry name" value="Enoyl-CoA_hydra/iso"/>
</dbReference>
<dbReference type="Proteomes" id="UP000664417">
    <property type="component" value="Unassembled WGS sequence"/>
</dbReference>
<dbReference type="AlphaFoldDB" id="A0A8J7QHW5"/>
<dbReference type="InterPro" id="IPR029045">
    <property type="entry name" value="ClpP/crotonase-like_dom_sf"/>
</dbReference>
<dbReference type="GO" id="GO:0008300">
    <property type="term" value="P:isoprenoid catabolic process"/>
    <property type="evidence" value="ECO:0007669"/>
    <property type="project" value="TreeGrafter"/>
</dbReference>
<evidence type="ECO:0000313" key="3">
    <source>
        <dbReference type="Proteomes" id="UP000664417"/>
    </source>
</evidence>
<dbReference type="SUPFAM" id="SSF52096">
    <property type="entry name" value="ClpP/crotonase"/>
    <property type="match status" value="1"/>
</dbReference>